<protein>
    <submittedName>
        <fullName evidence="2">Uncharacterized protein</fullName>
    </submittedName>
</protein>
<dbReference type="AlphaFoldDB" id="A0A240C228"/>
<evidence type="ECO:0000313" key="2">
    <source>
        <dbReference type="EMBL" id="SNW02077.1"/>
    </source>
</evidence>
<sequence>MTGVSFFQSDTLEGMNYLINDQQMLTESLIEILEWEAPINFSKEDIQKSLKQFLIQYHEKFELNPTISNYAMKDIMLFSPCDICIGLSFLYYCKQPFRLDLDFEQIPISLASYIQDIYNIKDN</sequence>
<dbReference type="KEGG" id="smus:C7J88_01450"/>
<keyword evidence="4" id="KW-1185">Reference proteome</keyword>
<proteinExistence type="predicted"/>
<evidence type="ECO:0000313" key="1">
    <source>
        <dbReference type="EMBL" id="GGA79953.1"/>
    </source>
</evidence>
<organism evidence="2 3">
    <name type="scientific">Staphylococcus muscae</name>
    <dbReference type="NCBI Taxonomy" id="1294"/>
    <lineage>
        <taxon>Bacteria</taxon>
        <taxon>Bacillati</taxon>
        <taxon>Bacillota</taxon>
        <taxon>Bacilli</taxon>
        <taxon>Bacillales</taxon>
        <taxon>Staphylococcaceae</taxon>
        <taxon>Staphylococcus</taxon>
    </lineage>
</organism>
<reference evidence="2 3" key="2">
    <citation type="submission" date="2017-06" db="EMBL/GenBank/DDBJ databases">
        <authorList>
            <consortium name="Pathogen Informatics"/>
        </authorList>
    </citation>
    <scope>NUCLEOTIDE SEQUENCE [LARGE SCALE GENOMIC DNA]</scope>
    <source>
        <strain evidence="2 3">NCTC13833</strain>
    </source>
</reference>
<name>A0A240C228_9STAP</name>
<evidence type="ECO:0000313" key="4">
    <source>
        <dbReference type="Proteomes" id="UP000652995"/>
    </source>
</evidence>
<dbReference type="RefSeq" id="WP_095116494.1">
    <property type="nucleotide sequence ID" value="NZ_BMCB01000001.1"/>
</dbReference>
<gene>
    <name evidence="1" type="ORF">GCM10007183_00130</name>
    <name evidence="2" type="ORF">SAMEA4412661_00935</name>
</gene>
<dbReference type="EMBL" id="LT906464">
    <property type="protein sequence ID" value="SNW02077.1"/>
    <property type="molecule type" value="Genomic_DNA"/>
</dbReference>
<dbReference type="Proteomes" id="UP000652995">
    <property type="component" value="Unassembled WGS sequence"/>
</dbReference>
<dbReference type="Proteomes" id="UP000243706">
    <property type="component" value="Chromosome 1"/>
</dbReference>
<accession>A0A240C228</accession>
<reference evidence="4" key="3">
    <citation type="journal article" date="2019" name="Int. J. Syst. Evol. Microbiol.">
        <title>The Global Catalogue of Microorganisms (GCM) 10K type strain sequencing project: providing services to taxonomists for standard genome sequencing and annotation.</title>
        <authorList>
            <consortium name="The Broad Institute Genomics Platform"/>
            <consortium name="The Broad Institute Genome Sequencing Center for Infectious Disease"/>
            <person name="Wu L."/>
            <person name="Ma J."/>
        </authorList>
    </citation>
    <scope>NUCLEOTIDE SEQUENCE [LARGE SCALE GENOMIC DNA]</scope>
    <source>
        <strain evidence="4">CCM 4175</strain>
    </source>
</reference>
<dbReference type="OrthoDB" id="2963047at2"/>
<reference evidence="1" key="1">
    <citation type="journal article" date="2014" name="Int. J. Syst. Evol. Microbiol.">
        <title>Complete genome of a new Firmicutes species belonging to the dominant human colonic microbiota ('Ruminococcus bicirculans') reveals two chromosomes and a selective capacity to utilize plant glucans.</title>
        <authorList>
            <consortium name="NISC Comparative Sequencing Program"/>
            <person name="Wegmann U."/>
            <person name="Louis P."/>
            <person name="Goesmann A."/>
            <person name="Henrissat B."/>
            <person name="Duncan S.H."/>
            <person name="Flint H.J."/>
        </authorList>
    </citation>
    <scope>NUCLEOTIDE SEQUENCE</scope>
    <source>
        <strain evidence="1">CCM 4175</strain>
    </source>
</reference>
<dbReference type="EMBL" id="BMCB01000001">
    <property type="protein sequence ID" value="GGA79953.1"/>
    <property type="molecule type" value="Genomic_DNA"/>
</dbReference>
<evidence type="ECO:0000313" key="3">
    <source>
        <dbReference type="Proteomes" id="UP000243706"/>
    </source>
</evidence>
<reference evidence="1" key="4">
    <citation type="submission" date="2024-05" db="EMBL/GenBank/DDBJ databases">
        <authorList>
            <person name="Sun Q."/>
            <person name="Sedlacek I."/>
        </authorList>
    </citation>
    <scope>NUCLEOTIDE SEQUENCE</scope>
    <source>
        <strain evidence="1">CCM 4175</strain>
    </source>
</reference>